<dbReference type="AlphaFoldDB" id="A0A370QPN6"/>
<dbReference type="EMBL" id="QRAP01000006">
    <property type="protein sequence ID" value="RDK89960.1"/>
    <property type="molecule type" value="Genomic_DNA"/>
</dbReference>
<dbReference type="RefSeq" id="WP_115459072.1">
    <property type="nucleotide sequence ID" value="NZ_QRAP01000006.1"/>
</dbReference>
<gene>
    <name evidence="1" type="ORF">C8D90_106166</name>
</gene>
<proteinExistence type="predicted"/>
<organism evidence="1 2">
    <name type="scientific">Enterobacillus tribolii</name>
    <dbReference type="NCBI Taxonomy" id="1487935"/>
    <lineage>
        <taxon>Bacteria</taxon>
        <taxon>Pseudomonadati</taxon>
        <taxon>Pseudomonadota</taxon>
        <taxon>Gammaproteobacteria</taxon>
        <taxon>Enterobacterales</taxon>
        <taxon>Hafniaceae</taxon>
        <taxon>Enterobacillus</taxon>
    </lineage>
</organism>
<comment type="caution">
    <text evidence="1">The sequence shown here is derived from an EMBL/GenBank/DDBJ whole genome shotgun (WGS) entry which is preliminary data.</text>
</comment>
<evidence type="ECO:0000313" key="2">
    <source>
        <dbReference type="Proteomes" id="UP000254848"/>
    </source>
</evidence>
<accession>A0A370QPN6</accession>
<reference evidence="1 2" key="1">
    <citation type="submission" date="2018-07" db="EMBL/GenBank/DDBJ databases">
        <title>Genomic Encyclopedia of Type Strains, Phase IV (KMG-IV): sequencing the most valuable type-strain genomes for metagenomic binning, comparative biology and taxonomic classification.</title>
        <authorList>
            <person name="Goeker M."/>
        </authorList>
    </citation>
    <scope>NUCLEOTIDE SEQUENCE [LARGE SCALE GENOMIC DNA]</scope>
    <source>
        <strain evidence="1 2">DSM 103736</strain>
    </source>
</reference>
<keyword evidence="2" id="KW-1185">Reference proteome</keyword>
<dbReference type="OrthoDB" id="6539257at2"/>
<protein>
    <submittedName>
        <fullName evidence="1">Uncharacterized protein</fullName>
    </submittedName>
</protein>
<name>A0A370QPN6_9GAMM</name>
<sequence>MSSIIYMRILYWKLRAEDGLDLSYFLVERQVTPFVKVIQIKQTNPILFNEINDNFYLGSGAKNKIIELLFLLVI</sequence>
<evidence type="ECO:0000313" key="1">
    <source>
        <dbReference type="EMBL" id="RDK89960.1"/>
    </source>
</evidence>
<dbReference type="Proteomes" id="UP000254848">
    <property type="component" value="Unassembled WGS sequence"/>
</dbReference>